<dbReference type="Proteomes" id="UP000499080">
    <property type="component" value="Unassembled WGS sequence"/>
</dbReference>
<evidence type="ECO:0000313" key="2">
    <source>
        <dbReference type="Proteomes" id="UP000499080"/>
    </source>
</evidence>
<organism evidence="1 2">
    <name type="scientific">Araneus ventricosus</name>
    <name type="common">Orbweaver spider</name>
    <name type="synonym">Epeira ventricosa</name>
    <dbReference type="NCBI Taxonomy" id="182803"/>
    <lineage>
        <taxon>Eukaryota</taxon>
        <taxon>Metazoa</taxon>
        <taxon>Ecdysozoa</taxon>
        <taxon>Arthropoda</taxon>
        <taxon>Chelicerata</taxon>
        <taxon>Arachnida</taxon>
        <taxon>Araneae</taxon>
        <taxon>Araneomorphae</taxon>
        <taxon>Entelegynae</taxon>
        <taxon>Araneoidea</taxon>
        <taxon>Araneidae</taxon>
        <taxon>Araneus</taxon>
    </lineage>
</organism>
<keyword evidence="2" id="KW-1185">Reference proteome</keyword>
<proteinExistence type="predicted"/>
<evidence type="ECO:0000313" key="1">
    <source>
        <dbReference type="EMBL" id="GBM24086.1"/>
    </source>
</evidence>
<dbReference type="AlphaFoldDB" id="A0A4Y2E6X7"/>
<comment type="caution">
    <text evidence="1">The sequence shown here is derived from an EMBL/GenBank/DDBJ whole genome shotgun (WGS) entry which is preliminary data.</text>
</comment>
<name>A0A4Y2E6X7_ARAVE</name>
<gene>
    <name evidence="1" type="ORF">AVEN_38284_1</name>
</gene>
<sequence>MLPSCDVLEESFAEEAEKAVLAYLHESSYLDNKQCAAYLPDKDDISSCHNYSRQRCHPWKDNMLVAQKAWPFFYTCEVAKWKLKERW</sequence>
<protein>
    <submittedName>
        <fullName evidence="1">Uncharacterized protein</fullName>
    </submittedName>
</protein>
<dbReference type="EMBL" id="BGPR01000510">
    <property type="protein sequence ID" value="GBM24086.1"/>
    <property type="molecule type" value="Genomic_DNA"/>
</dbReference>
<reference evidence="1 2" key="1">
    <citation type="journal article" date="2019" name="Sci. Rep.">
        <title>Orb-weaving spider Araneus ventricosus genome elucidates the spidroin gene catalogue.</title>
        <authorList>
            <person name="Kono N."/>
            <person name="Nakamura H."/>
            <person name="Ohtoshi R."/>
            <person name="Moran D.A.P."/>
            <person name="Shinohara A."/>
            <person name="Yoshida Y."/>
            <person name="Fujiwara M."/>
            <person name="Mori M."/>
            <person name="Tomita M."/>
            <person name="Arakawa K."/>
        </authorList>
    </citation>
    <scope>NUCLEOTIDE SEQUENCE [LARGE SCALE GENOMIC DNA]</scope>
</reference>
<accession>A0A4Y2E6X7</accession>